<dbReference type="KEGG" id="chm:B842_02305"/>
<evidence type="ECO:0000256" key="5">
    <source>
        <dbReference type="ARBA" id="ARBA00023139"/>
    </source>
</evidence>
<evidence type="ECO:0000313" key="8">
    <source>
        <dbReference type="EMBL" id="AJE32314.1"/>
    </source>
</evidence>
<dbReference type="Pfam" id="PF03180">
    <property type="entry name" value="Lipoprotein_9"/>
    <property type="match status" value="1"/>
</dbReference>
<evidence type="ECO:0000313" key="9">
    <source>
        <dbReference type="Proteomes" id="UP000031524"/>
    </source>
</evidence>
<accession>A0A0B5D9C2</accession>
<evidence type="ECO:0008006" key="10">
    <source>
        <dbReference type="Google" id="ProtNLM"/>
    </source>
</evidence>
<evidence type="ECO:0000256" key="7">
    <source>
        <dbReference type="SAM" id="SignalP"/>
    </source>
</evidence>
<evidence type="ECO:0000256" key="2">
    <source>
        <dbReference type="ARBA" id="ARBA00008973"/>
    </source>
</evidence>
<feature type="chain" id="PRO_5038893493" description="Methionine ABC transporter substrate-binding protein" evidence="7">
    <location>
        <begin position="23"/>
        <end position="286"/>
    </location>
</feature>
<evidence type="ECO:0000256" key="6">
    <source>
        <dbReference type="ARBA" id="ARBA00023288"/>
    </source>
</evidence>
<dbReference type="STRING" id="1223515.B842_02305"/>
<dbReference type="PROSITE" id="PS51257">
    <property type="entry name" value="PROKAR_LIPOPROTEIN"/>
    <property type="match status" value="1"/>
</dbReference>
<comment type="subcellular location">
    <subcellularLocation>
        <location evidence="1">Membrane</location>
        <topology evidence="1">Lipid-anchor</topology>
    </subcellularLocation>
</comment>
<dbReference type="PANTHER" id="PTHR30429">
    <property type="entry name" value="D-METHIONINE-BINDING LIPOPROTEIN METQ"/>
    <property type="match status" value="1"/>
</dbReference>
<comment type="similarity">
    <text evidence="2">Belongs to the NlpA lipoprotein family.</text>
</comment>
<name>A0A0B5D9C2_9CORY</name>
<reference evidence="8 9" key="1">
    <citation type="submission" date="2013-04" db="EMBL/GenBank/DDBJ databases">
        <title>Complete genome sequence of Corynebacterium humireducens DSM 45392(T), isolated from a wastewater-fed microbial fuel cell.</title>
        <authorList>
            <person name="Ruckert C."/>
            <person name="Albersmeier A."/>
            <person name="Kalinowski J."/>
        </authorList>
    </citation>
    <scope>NUCLEOTIDE SEQUENCE [LARGE SCALE GENOMIC DNA]</scope>
    <source>
        <strain evidence="9">MFC-5</strain>
    </source>
</reference>
<dbReference type="OrthoDB" id="9812878at2"/>
<dbReference type="InterPro" id="IPR004872">
    <property type="entry name" value="Lipoprotein_NlpA"/>
</dbReference>
<dbReference type="EMBL" id="CP005286">
    <property type="protein sequence ID" value="AJE32314.1"/>
    <property type="molecule type" value="Genomic_DNA"/>
</dbReference>
<dbReference type="Proteomes" id="UP000031524">
    <property type="component" value="Chromosome"/>
</dbReference>
<dbReference type="HOGENOM" id="CLU_067080_1_1_11"/>
<evidence type="ECO:0000256" key="4">
    <source>
        <dbReference type="ARBA" id="ARBA00023136"/>
    </source>
</evidence>
<proteinExistence type="inferred from homology"/>
<dbReference type="Gene3D" id="3.40.190.10">
    <property type="entry name" value="Periplasmic binding protein-like II"/>
    <property type="match status" value="2"/>
</dbReference>
<dbReference type="PANTHER" id="PTHR30429:SF3">
    <property type="entry name" value="LIPOPROTEIN"/>
    <property type="match status" value="1"/>
</dbReference>
<keyword evidence="5" id="KW-0564">Palmitate</keyword>
<dbReference type="GO" id="GO:0016020">
    <property type="term" value="C:membrane"/>
    <property type="evidence" value="ECO:0007669"/>
    <property type="project" value="UniProtKB-SubCell"/>
</dbReference>
<sequence>MTFRRLLAGTAAAVIASVGLVACGSGSSGETVRIGTTDAQLKEWDVFADIVEAEGIDIEIVPFSDYNTPNDALVQGEIDVNKFQHLDFLASYNKGANADLVPYAATEINPLSLFWKDHDSLDGIEGEGVVIPNDDTNQGRAINVLAQAGLVTLRDDSVYNPTPADVDTEKSKVSIVTVDAAQTTTAYHEGRPAIINNSFLERASIDPSLAIFQDDPSTEQAEPYINAWVTTRDKADDETLIRLAELWKDPAVTAAVLETSGNTAVTVERSPEELAAIMERLAAREQ</sequence>
<keyword evidence="3 7" id="KW-0732">Signal</keyword>
<keyword evidence="9" id="KW-1185">Reference proteome</keyword>
<dbReference type="SUPFAM" id="SSF53850">
    <property type="entry name" value="Periplasmic binding protein-like II"/>
    <property type="match status" value="1"/>
</dbReference>
<evidence type="ECO:0000256" key="1">
    <source>
        <dbReference type="ARBA" id="ARBA00004635"/>
    </source>
</evidence>
<gene>
    <name evidence="8" type="ORF">B842_02305</name>
</gene>
<evidence type="ECO:0000256" key="3">
    <source>
        <dbReference type="ARBA" id="ARBA00022729"/>
    </source>
</evidence>
<protein>
    <recommendedName>
        <fullName evidence="10">Methionine ABC transporter substrate-binding protein</fullName>
    </recommendedName>
</protein>
<organism evidence="8 9">
    <name type="scientific">Corynebacterium humireducens NBRC 106098 = DSM 45392</name>
    <dbReference type="NCBI Taxonomy" id="1223515"/>
    <lineage>
        <taxon>Bacteria</taxon>
        <taxon>Bacillati</taxon>
        <taxon>Actinomycetota</taxon>
        <taxon>Actinomycetes</taxon>
        <taxon>Mycobacteriales</taxon>
        <taxon>Corynebacteriaceae</taxon>
        <taxon>Corynebacterium</taxon>
    </lineage>
</organism>
<dbReference type="AlphaFoldDB" id="A0A0B5D9C2"/>
<keyword evidence="4" id="KW-0472">Membrane</keyword>
<keyword evidence="6" id="KW-0449">Lipoprotein</keyword>
<dbReference type="RefSeq" id="WP_040084971.1">
    <property type="nucleotide sequence ID" value="NZ_BCSU01000004.1"/>
</dbReference>
<feature type="signal peptide" evidence="7">
    <location>
        <begin position="1"/>
        <end position="22"/>
    </location>
</feature>